<feature type="domain" description="PAP-associated" evidence="4">
    <location>
        <begin position="1460"/>
        <end position="1513"/>
    </location>
</feature>
<keyword evidence="2" id="KW-0460">Magnesium</keyword>
<feature type="region of interest" description="Disordered" evidence="3">
    <location>
        <begin position="982"/>
        <end position="1009"/>
    </location>
</feature>
<feature type="compositionally biased region" description="Basic residues" evidence="3">
    <location>
        <begin position="500"/>
        <end position="512"/>
    </location>
</feature>
<name>A0AB40C6N1_DIOCR</name>
<dbReference type="InterPro" id="IPR054708">
    <property type="entry name" value="MTPAP-like_central"/>
</dbReference>
<dbReference type="SUPFAM" id="SSF81631">
    <property type="entry name" value="PAP/OAS1 substrate-binding domain"/>
    <property type="match status" value="1"/>
</dbReference>
<dbReference type="GO" id="GO:0005730">
    <property type="term" value="C:nucleolus"/>
    <property type="evidence" value="ECO:0007669"/>
    <property type="project" value="TreeGrafter"/>
</dbReference>
<dbReference type="CDD" id="cd05402">
    <property type="entry name" value="NT_PAP_TUTase"/>
    <property type="match status" value="1"/>
</dbReference>
<feature type="region of interest" description="Disordered" evidence="3">
    <location>
        <begin position="478"/>
        <end position="533"/>
    </location>
</feature>
<evidence type="ECO:0000313" key="11">
    <source>
        <dbReference type="RefSeq" id="XP_039135469.1"/>
    </source>
</evidence>
<dbReference type="RefSeq" id="XP_039135466.1">
    <property type="nucleotide sequence ID" value="XM_039279532.1"/>
</dbReference>
<evidence type="ECO:0000313" key="9">
    <source>
        <dbReference type="RefSeq" id="XP_039135467.1"/>
    </source>
</evidence>
<dbReference type="GO" id="GO:0031123">
    <property type="term" value="P:RNA 3'-end processing"/>
    <property type="evidence" value="ECO:0007669"/>
    <property type="project" value="TreeGrafter"/>
</dbReference>
<dbReference type="PANTHER" id="PTHR23092">
    <property type="entry name" value="POLY(A) RNA POLYMERASE"/>
    <property type="match status" value="1"/>
</dbReference>
<feature type="domain" description="Poly(A) RNA polymerase mitochondrial-like central palm" evidence="5">
    <location>
        <begin position="1197"/>
        <end position="1318"/>
    </location>
</feature>
<evidence type="ECO:0000256" key="1">
    <source>
        <dbReference type="ARBA" id="ARBA00022723"/>
    </source>
</evidence>
<dbReference type="SUPFAM" id="SSF81301">
    <property type="entry name" value="Nucleotidyltransferase"/>
    <property type="match status" value="1"/>
</dbReference>
<dbReference type="RefSeq" id="XP_039135469.1">
    <property type="nucleotide sequence ID" value="XM_039279535.1"/>
</dbReference>
<dbReference type="Proteomes" id="UP001515500">
    <property type="component" value="Chromosome 11"/>
</dbReference>
<evidence type="ECO:0000313" key="7">
    <source>
        <dbReference type="RefSeq" id="XP_039135465.1"/>
    </source>
</evidence>
<keyword evidence="1" id="KW-0479">Metal-binding</keyword>
<evidence type="ECO:0000256" key="3">
    <source>
        <dbReference type="SAM" id="MobiDB-lite"/>
    </source>
</evidence>
<keyword evidence="6" id="KW-1185">Reference proteome</keyword>
<dbReference type="InterPro" id="IPR043519">
    <property type="entry name" value="NT_sf"/>
</dbReference>
<evidence type="ECO:0000259" key="4">
    <source>
        <dbReference type="Pfam" id="PF03828"/>
    </source>
</evidence>
<dbReference type="Gene3D" id="1.10.1410.10">
    <property type="match status" value="1"/>
</dbReference>
<evidence type="ECO:0000313" key="10">
    <source>
        <dbReference type="RefSeq" id="XP_039135468.1"/>
    </source>
</evidence>
<dbReference type="GO" id="GO:0031499">
    <property type="term" value="C:TRAMP complex"/>
    <property type="evidence" value="ECO:0007669"/>
    <property type="project" value="TreeGrafter"/>
</dbReference>
<feature type="region of interest" description="Disordered" evidence="3">
    <location>
        <begin position="1342"/>
        <end position="1362"/>
    </location>
</feature>
<feature type="compositionally biased region" description="Low complexity" evidence="3">
    <location>
        <begin position="513"/>
        <end position="522"/>
    </location>
</feature>
<dbReference type="GO" id="GO:0043634">
    <property type="term" value="P:polyadenylation-dependent ncRNA catabolic process"/>
    <property type="evidence" value="ECO:0007669"/>
    <property type="project" value="TreeGrafter"/>
</dbReference>
<evidence type="ECO:0000313" key="8">
    <source>
        <dbReference type="RefSeq" id="XP_039135466.1"/>
    </source>
</evidence>
<organism evidence="6 11">
    <name type="scientific">Dioscorea cayennensis subsp. rotundata</name>
    <name type="common">White Guinea yam</name>
    <name type="synonym">Dioscorea rotundata</name>
    <dbReference type="NCBI Taxonomy" id="55577"/>
    <lineage>
        <taxon>Eukaryota</taxon>
        <taxon>Viridiplantae</taxon>
        <taxon>Streptophyta</taxon>
        <taxon>Embryophyta</taxon>
        <taxon>Tracheophyta</taxon>
        <taxon>Spermatophyta</taxon>
        <taxon>Magnoliopsida</taxon>
        <taxon>Liliopsida</taxon>
        <taxon>Dioscoreales</taxon>
        <taxon>Dioscoreaceae</taxon>
        <taxon>Dioscorea</taxon>
    </lineage>
</organism>
<dbReference type="InterPro" id="IPR002058">
    <property type="entry name" value="PAP_assoc"/>
</dbReference>
<feature type="compositionally biased region" description="Basic and acidic residues" evidence="3">
    <location>
        <begin position="485"/>
        <end position="494"/>
    </location>
</feature>
<dbReference type="GO" id="GO:1990817">
    <property type="term" value="F:poly(A) RNA polymerase activity"/>
    <property type="evidence" value="ECO:0007669"/>
    <property type="project" value="InterPro"/>
</dbReference>
<reference evidence="7 8" key="1">
    <citation type="submission" date="2025-04" db="UniProtKB">
        <authorList>
            <consortium name="RefSeq"/>
        </authorList>
    </citation>
    <scope>IDENTIFICATION</scope>
</reference>
<evidence type="ECO:0000259" key="5">
    <source>
        <dbReference type="Pfam" id="PF22600"/>
    </source>
</evidence>
<dbReference type="InterPro" id="IPR045862">
    <property type="entry name" value="Trf4-like"/>
</dbReference>
<dbReference type="GO" id="GO:0003729">
    <property type="term" value="F:mRNA binding"/>
    <property type="evidence" value="ECO:0007669"/>
    <property type="project" value="TreeGrafter"/>
</dbReference>
<dbReference type="RefSeq" id="XP_039135465.1">
    <property type="nucleotide sequence ID" value="XM_039279531.1"/>
</dbReference>
<evidence type="ECO:0000313" key="6">
    <source>
        <dbReference type="Proteomes" id="UP001515500"/>
    </source>
</evidence>
<dbReference type="RefSeq" id="XP_039135468.1">
    <property type="nucleotide sequence ID" value="XM_039279534.1"/>
</dbReference>
<protein>
    <submittedName>
        <fullName evidence="7 8">Uncharacterized protein LOC120272657 isoform X1</fullName>
    </submittedName>
</protein>
<dbReference type="PANTHER" id="PTHR23092:SF48">
    <property type="entry name" value="NUCLEOTIDYLTRANSFERASE FAMILY PROTEIN"/>
    <property type="match status" value="1"/>
</dbReference>
<accession>A0AB40C6N1</accession>
<proteinExistence type="predicted"/>
<dbReference type="Gene3D" id="3.30.460.10">
    <property type="entry name" value="Beta Polymerase, domain 2"/>
    <property type="match status" value="1"/>
</dbReference>
<dbReference type="RefSeq" id="XP_039135467.1">
    <property type="nucleotide sequence ID" value="XM_039279533.1"/>
</dbReference>
<dbReference type="GO" id="GO:0046872">
    <property type="term" value="F:metal ion binding"/>
    <property type="evidence" value="ECO:0007669"/>
    <property type="project" value="UniProtKB-KW"/>
</dbReference>
<feature type="region of interest" description="Disordered" evidence="3">
    <location>
        <begin position="1049"/>
        <end position="1095"/>
    </location>
</feature>
<gene>
    <name evidence="7 8 9 10 11" type="primary">LOC120272657</name>
</gene>
<sequence>MDSQQLIDTLAAHIALYHSSSSSPNPSSSPRSSILQWFSSLSAQHRRASLTVLHPDFLRVLRLMLSRLRSRGPSVFFLLSDLPSSSELPSLLSRRSLGLLARASSSNPHFLALSRAVLMFSTHDSERISDCSLDSFTVAEEFVADVDCFVEAMDGISGGRFLRGEVEGLGAPWVEMDWLKDMGYYSMEAFLASRIEVALRLSWLASMKGKKMKVGKVKEKEIAAAVAGAGVAANMFWRKKRCIDWWVGLGVECRRTMMVTILGKASKFLVNDFVMCSTTANVEDDLSVGHQAGNSWQSMRQNPYLRCDVMLSFPHHQKLPSMGDCLNRLAVIHEISLMFSKLQEEEFEKEAIFFSSLTSSSSISDFILRKLRGFLMIVSIDYVNLELIGDPKLNPIQNKNKDEFGMSYRKGKKKLHNSKRLSSSSKLSVINAANQKPSLDHACNAPSVGNRCSGLGARQNTLSLLAKKSALVVDTVESKTPLRGSDMEPSKHLVDCTVRVTKKKSGRKRSKNKAASSKSGGNPDTVNKKFPSPVPVSVSTIHLKADPIMCEQSPKSSSANVSDKPDIAGESESINVAQINHFPHPSPGCSFDGVISCPCSSIYEDGDIVVSHCDIELQGSSEKTFTPVANDNTHELIGNHATSPKWNPGNTYSCFTLSAQCLENVSIEEHEPQKSGFLCDTTSESNSPNLSKDVLNKKNTLIQCNSSDYYVATSSGSTSHEWPNLASFHYASVNSQNLPTATDRLHLDVSQKLPNHHQSFLPPRHQVRSSSTECGRSRILPSLAVPMSFDWPPMVKSYSRLSQTVTSSYDSCYASRLQPSFCPGFSSHRMQINGSSSVNDWKHTWDVMDAYDSKIMSEFMDDTDSYWLSEEESDAHTLSTRDYNQFFGGGVMYWNTSEHVGAGFSRPPSYSSEDSSWAWHEAELNRTIDDMVGMPGISASYNTNGLASPPAAPFCSPFDSLGPGHQAVGYAITRNDMIGKPMNSVPSVSDATDEKHPKSLNNSPISVEGTKGDPLPYPVLRPIIVPTIARKGSRSEFMLSHDHKNPCLPSTIRDAPRIKRPPSPVVLSVPRVPRPPPPSPVGGSRKRGFPIVRSGSSSPRHWGMRTWYREEALDESHISIDSTEVLWPSWGNKGISAFPVVQSIGGPLLQDHLLNVSQLACDQEHPDIALPLQPPDLLNSNDKTPLSLLQCLLHDEIDSFWKQVSAEHLTRKPYINWAVMRVTRALQVLWPRSRTNIFGSCATGLALPTSDVDLVVSLPPVRNLEPIKEAGILEGRNGIKETCLQHAARYLANQDWVRNDSLKTIENTAIPVINLVAEVPHDYISSNRNSSNSDAQKVWASNAHLGHGGGPHSDQPLSENKSLPLSSKLMKDDYIDVKLIRLDISFKSPSHTGLQTSELVGELTQQFPAIIPLALVLKQFLADRSLDDSYSGGLSSYCLVLLVTRFLQHEHHIGRSINQSLGSLLMDFLYFFGNVFDPRQMRISIQGSGVYMKRERGLSFDPVHIDDPLYPTNNVGRNCFRIHQCIKAFADAYAVLENEQSQFLDNRPPTSLASFRLLEKIIPSIGQEFQSSVCSG</sequence>
<dbReference type="Pfam" id="PF22600">
    <property type="entry name" value="MTPAP-like_central"/>
    <property type="match status" value="1"/>
</dbReference>
<dbReference type="GeneID" id="120272657"/>
<dbReference type="Pfam" id="PF03828">
    <property type="entry name" value="PAP_assoc"/>
    <property type="match status" value="1"/>
</dbReference>
<evidence type="ECO:0000256" key="2">
    <source>
        <dbReference type="ARBA" id="ARBA00022842"/>
    </source>
</evidence>